<dbReference type="Pfam" id="PF06532">
    <property type="entry name" value="NrsF"/>
    <property type="match status" value="1"/>
</dbReference>
<keyword evidence="1" id="KW-0472">Membrane</keyword>
<reference evidence="2 3" key="1">
    <citation type="submission" date="2021-06" db="EMBL/GenBank/DDBJ databases">
        <authorList>
            <person name="Lee D.H."/>
        </authorList>
    </citation>
    <scope>NUCLEOTIDE SEQUENCE [LARGE SCALE GENOMIC DNA]</scope>
    <source>
        <strain evidence="2 3">MMS21-HV4-11</strain>
    </source>
</reference>
<feature type="transmembrane region" description="Helical" evidence="1">
    <location>
        <begin position="93"/>
        <end position="111"/>
    </location>
</feature>
<keyword evidence="1" id="KW-0812">Transmembrane</keyword>
<dbReference type="EMBL" id="JAHOPB010000001">
    <property type="protein sequence ID" value="MBU8873883.1"/>
    <property type="molecule type" value="Genomic_DNA"/>
</dbReference>
<organism evidence="2 3">
    <name type="scientific">Reyranella humidisoli</name>
    <dbReference type="NCBI Taxonomy" id="2849149"/>
    <lineage>
        <taxon>Bacteria</taxon>
        <taxon>Pseudomonadati</taxon>
        <taxon>Pseudomonadota</taxon>
        <taxon>Alphaproteobacteria</taxon>
        <taxon>Hyphomicrobiales</taxon>
        <taxon>Reyranellaceae</taxon>
        <taxon>Reyranella</taxon>
    </lineage>
</organism>
<protein>
    <submittedName>
        <fullName evidence="2">DUF1109 family protein</fullName>
    </submittedName>
</protein>
<dbReference type="Proteomes" id="UP000727907">
    <property type="component" value="Unassembled WGS sequence"/>
</dbReference>
<feature type="transmembrane region" description="Helical" evidence="1">
    <location>
        <begin position="157"/>
        <end position="177"/>
    </location>
</feature>
<evidence type="ECO:0000256" key="1">
    <source>
        <dbReference type="SAM" id="Phobius"/>
    </source>
</evidence>
<comment type="caution">
    <text evidence="2">The sequence shown here is derived from an EMBL/GenBank/DDBJ whole genome shotgun (WGS) entry which is preliminary data.</text>
</comment>
<evidence type="ECO:0000313" key="2">
    <source>
        <dbReference type="EMBL" id="MBU8873883.1"/>
    </source>
</evidence>
<keyword evidence="3" id="KW-1185">Reference proteome</keyword>
<sequence length="211" mass="21566">MKTEQLVASLVADRAQTSFPLGRAVVRAVALGALVSLAIFALGFGPRVDLAAAFATWRFDLKLLLVLAALVAASGACIALARPLSSGTWRRGVVPVVLIAVVGLASELLLAPPGSWATRLVGSNALVCLTAIPIFALAPLAALLLALRRAAPASPALAGAASGALAAAAAATLYAFHCFDDSPLFVLTWYSLAAIPVILVGAALGHRLLRW</sequence>
<feature type="transmembrane region" description="Helical" evidence="1">
    <location>
        <begin position="189"/>
        <end position="209"/>
    </location>
</feature>
<feature type="transmembrane region" description="Helical" evidence="1">
    <location>
        <begin position="24"/>
        <end position="43"/>
    </location>
</feature>
<proteinExistence type="predicted"/>
<name>A0ABS6IHW4_9HYPH</name>
<feature type="transmembrane region" description="Helical" evidence="1">
    <location>
        <begin position="63"/>
        <end position="81"/>
    </location>
</feature>
<evidence type="ECO:0000313" key="3">
    <source>
        <dbReference type="Proteomes" id="UP000727907"/>
    </source>
</evidence>
<dbReference type="InterPro" id="IPR009495">
    <property type="entry name" value="NrsF"/>
</dbReference>
<feature type="transmembrane region" description="Helical" evidence="1">
    <location>
        <begin position="123"/>
        <end position="145"/>
    </location>
</feature>
<accession>A0ABS6IHW4</accession>
<keyword evidence="1" id="KW-1133">Transmembrane helix</keyword>
<gene>
    <name evidence="2" type="ORF">KQ910_08915</name>
</gene>
<dbReference type="RefSeq" id="WP_216958455.1">
    <property type="nucleotide sequence ID" value="NZ_JAHOPB010000001.1"/>
</dbReference>